<dbReference type="InterPro" id="IPR057670">
    <property type="entry name" value="SH3_retrovirus"/>
</dbReference>
<evidence type="ECO:0000313" key="3">
    <source>
        <dbReference type="EMBL" id="CAH9071581.1"/>
    </source>
</evidence>
<feature type="region of interest" description="Disordered" evidence="1">
    <location>
        <begin position="366"/>
        <end position="389"/>
    </location>
</feature>
<dbReference type="AlphaFoldDB" id="A0AAV0C952"/>
<reference evidence="3" key="1">
    <citation type="submission" date="2022-07" db="EMBL/GenBank/DDBJ databases">
        <authorList>
            <person name="Macas J."/>
            <person name="Novak P."/>
            <person name="Neumann P."/>
        </authorList>
    </citation>
    <scope>NUCLEOTIDE SEQUENCE</scope>
</reference>
<dbReference type="InterPro" id="IPR013103">
    <property type="entry name" value="RVT_2"/>
</dbReference>
<dbReference type="PANTHER" id="PTHR11439">
    <property type="entry name" value="GAG-POL-RELATED RETROTRANSPOSON"/>
    <property type="match status" value="1"/>
</dbReference>
<dbReference type="CDD" id="cd09272">
    <property type="entry name" value="RNase_HI_RT_Ty1"/>
    <property type="match status" value="1"/>
</dbReference>
<dbReference type="GO" id="GO:0003676">
    <property type="term" value="F:nucleic acid binding"/>
    <property type="evidence" value="ECO:0007669"/>
    <property type="project" value="InterPro"/>
</dbReference>
<gene>
    <name evidence="3" type="ORF">CEPIT_LOCUS3983</name>
</gene>
<dbReference type="Pfam" id="PF13976">
    <property type="entry name" value="gag_pre-integrs"/>
    <property type="match status" value="1"/>
</dbReference>
<accession>A0AAV0C952</accession>
<feature type="compositionally biased region" description="Low complexity" evidence="1">
    <location>
        <begin position="370"/>
        <end position="384"/>
    </location>
</feature>
<dbReference type="PANTHER" id="PTHR11439:SF462">
    <property type="match status" value="1"/>
</dbReference>
<dbReference type="Proteomes" id="UP001152523">
    <property type="component" value="Unassembled WGS sequence"/>
</dbReference>
<dbReference type="Gene3D" id="3.30.420.10">
    <property type="entry name" value="Ribonuclease H-like superfamily/Ribonuclease H"/>
    <property type="match status" value="1"/>
</dbReference>
<feature type="domain" description="Integrase catalytic" evidence="2">
    <location>
        <begin position="92"/>
        <end position="265"/>
    </location>
</feature>
<dbReference type="SUPFAM" id="SSF56672">
    <property type="entry name" value="DNA/RNA polymerases"/>
    <property type="match status" value="1"/>
</dbReference>
<name>A0AAV0C952_9ASTE</name>
<dbReference type="InterPro" id="IPR036397">
    <property type="entry name" value="RNaseH_sf"/>
</dbReference>
<evidence type="ECO:0000313" key="4">
    <source>
        <dbReference type="Proteomes" id="UP001152523"/>
    </source>
</evidence>
<comment type="caution">
    <text evidence="3">The sequence shown here is derived from an EMBL/GenBank/DDBJ whole genome shotgun (WGS) entry which is preliminary data.</text>
</comment>
<dbReference type="Pfam" id="PF07727">
    <property type="entry name" value="RVT_2"/>
    <property type="match status" value="1"/>
</dbReference>
<dbReference type="GO" id="GO:0015074">
    <property type="term" value="P:DNA integration"/>
    <property type="evidence" value="ECO:0007669"/>
    <property type="project" value="InterPro"/>
</dbReference>
<protein>
    <recommendedName>
        <fullName evidence="2">Integrase catalytic domain-containing protein</fullName>
    </recommendedName>
</protein>
<evidence type="ECO:0000259" key="2">
    <source>
        <dbReference type="PROSITE" id="PS50994"/>
    </source>
</evidence>
<evidence type="ECO:0000256" key="1">
    <source>
        <dbReference type="SAM" id="MobiDB-lite"/>
    </source>
</evidence>
<organism evidence="3 4">
    <name type="scientific">Cuscuta epithymum</name>
    <dbReference type="NCBI Taxonomy" id="186058"/>
    <lineage>
        <taxon>Eukaryota</taxon>
        <taxon>Viridiplantae</taxon>
        <taxon>Streptophyta</taxon>
        <taxon>Embryophyta</taxon>
        <taxon>Tracheophyta</taxon>
        <taxon>Spermatophyta</taxon>
        <taxon>Magnoliopsida</taxon>
        <taxon>eudicotyledons</taxon>
        <taxon>Gunneridae</taxon>
        <taxon>Pentapetalae</taxon>
        <taxon>asterids</taxon>
        <taxon>lamiids</taxon>
        <taxon>Solanales</taxon>
        <taxon>Convolvulaceae</taxon>
        <taxon>Cuscuteae</taxon>
        <taxon>Cuscuta</taxon>
        <taxon>Cuscuta subgen. Cuscuta</taxon>
    </lineage>
</organism>
<dbReference type="EMBL" id="CAMAPF010000021">
    <property type="protein sequence ID" value="CAH9071581.1"/>
    <property type="molecule type" value="Genomic_DNA"/>
</dbReference>
<dbReference type="PROSITE" id="PS50994">
    <property type="entry name" value="INTEGRASE"/>
    <property type="match status" value="1"/>
</dbReference>
<dbReference type="InterPro" id="IPR001584">
    <property type="entry name" value="Integrase_cat-core"/>
</dbReference>
<dbReference type="SUPFAM" id="SSF53098">
    <property type="entry name" value="Ribonuclease H-like"/>
    <property type="match status" value="1"/>
</dbReference>
<proteinExistence type="predicted"/>
<keyword evidence="4" id="KW-1185">Reference proteome</keyword>
<dbReference type="InterPro" id="IPR025724">
    <property type="entry name" value="GAG-pre-integrase_dom"/>
</dbReference>
<dbReference type="InterPro" id="IPR043502">
    <property type="entry name" value="DNA/RNA_pol_sf"/>
</dbReference>
<sequence length="958" mass="108393">MLKPVHLIAWRDCLSRSLIGAGERRDGLYYFRKVPVLHTVHTSDLPSFELWHRRLGHPSDRVIKLLPAISTSSSAKRLNKPCEVCPQAKQVRDSFPTSSNKTSRILELIHCDLWGPYKTPSTCDAIYFMTLVDDFSRAVWVYLLRDKKEVYRFFLSFIATVEKQFEVPVKIVRSDNGTEFKCLLPYFEERGIIFQTSCIHTPQQNGRVERKHRHILNVARALMFQANVPILLWGECVLTAVHLINRTPSGLLDGRTPYEVLTGKTPDFHHLRVFGCLAFAHNVKTGGDKFLPRSRKCVFIGYPNGKKGWKMFHCDTEDIFVSRDVQFHEDVFPFSEVTPASTSNTAPAEPIIFDSDDVVPVNSEVQVPPDTGSTSADTTSDGITLGRGMRSKRPSVLLRDYVAHLSPSPSSPSDSSSGTRYPISHYVSCDKYSTRHRMFLGAILAGQEPRSFREAMTDDGWRAAMQNEIQALEHNHTWDMVPLPHNKKALGCKWVYKIKYKSDGTVERLKARLVVFGNHQEAGIDYNETFAPVAKMVTVRLLLAVAAARNWELHQMDVHNAFLHGDLAEEVYMRPPPGFSSSRPGLVCRLRKSLYGLRQAPRCWFAKLATALKQYGFLQSYSDYSLFTLHKDDVQMHVLIYVDDMIIAGNNSTALSRFKNYLHSCFHMKDLGVLKYFLGIEVARSTDGIFLCQRKYILDIISEAGLLGAKPSSFPMEQNHSLGLATGELLADPESYRRLVGRLIYLSFTRPDLAYSVHSLSQFMQAPRREHWSAALRVVRYLKGSPGQGILLSSSSTLTLTAWCDSDWASCPLTRRSLTGWLVFLGGSPVSWKTKKQHTVSRSSTEAEYRSMAAVTAELKWVKRLLLTFGIAHPQPISLHCDNRSALHIAHNPVFHERTKHIEVDCHYVRDALQEGLISAQHVSTTEQLADIFTKALGQRQFSHLLRKLGMFDPHAPT</sequence>
<dbReference type="InterPro" id="IPR012337">
    <property type="entry name" value="RNaseH-like_sf"/>
</dbReference>
<dbReference type="Pfam" id="PF25597">
    <property type="entry name" value="SH3_retrovirus"/>
    <property type="match status" value="1"/>
</dbReference>